<accession>A0A1G8JDE4</accession>
<feature type="transmembrane region" description="Helical" evidence="2">
    <location>
        <begin position="26"/>
        <end position="54"/>
    </location>
</feature>
<dbReference type="PANTHER" id="PTHR35335:SF1">
    <property type="entry name" value="UPF0716 PROTEIN FXSA"/>
    <property type="match status" value="1"/>
</dbReference>
<gene>
    <name evidence="3" type="ORF">SAMN05216605_11216</name>
</gene>
<reference evidence="4" key="1">
    <citation type="submission" date="2016-10" db="EMBL/GenBank/DDBJ databases">
        <authorList>
            <person name="Varghese N."/>
            <person name="Submissions S."/>
        </authorList>
    </citation>
    <scope>NUCLEOTIDE SEQUENCE [LARGE SCALE GENOMIC DNA]</scope>
    <source>
        <strain evidence="4">ATCC 700689</strain>
    </source>
</reference>
<dbReference type="NCBIfam" id="NF008528">
    <property type="entry name" value="PRK11463.1-2"/>
    <property type="match status" value="1"/>
</dbReference>
<name>A0A1G8JDE4_9PSED</name>
<sequence>MRAFLLLLLLFPVLELFVLVKVGMSIGFLATFLLVVAGSMLGVFVVRVAGLATAMSARESLARGELPAQQMMDGLMMTVGGGLLVLPGFISDVLGLICLLPFTRRLLVNKVRQRAEASATRQRAFADDLRSAGSSPGAGRPAARQPDVIEGEVIEGEFEPLDKK</sequence>
<dbReference type="GO" id="GO:0016020">
    <property type="term" value="C:membrane"/>
    <property type="evidence" value="ECO:0007669"/>
    <property type="project" value="InterPro"/>
</dbReference>
<feature type="transmembrane region" description="Helical" evidence="2">
    <location>
        <begin position="75"/>
        <end position="102"/>
    </location>
</feature>
<dbReference type="EMBL" id="FNCO01000012">
    <property type="protein sequence ID" value="SDI28987.1"/>
    <property type="molecule type" value="Genomic_DNA"/>
</dbReference>
<dbReference type="STRING" id="89065.SAMN05216605_11216"/>
<keyword evidence="2" id="KW-0472">Membrane</keyword>
<evidence type="ECO:0000313" key="3">
    <source>
        <dbReference type="EMBL" id="SDI28987.1"/>
    </source>
</evidence>
<keyword evidence="2" id="KW-0812">Transmembrane</keyword>
<dbReference type="Pfam" id="PF04186">
    <property type="entry name" value="FxsA"/>
    <property type="match status" value="1"/>
</dbReference>
<evidence type="ECO:0000256" key="2">
    <source>
        <dbReference type="SAM" id="Phobius"/>
    </source>
</evidence>
<dbReference type="AlphaFoldDB" id="A0A1G8JDE4"/>
<dbReference type="RefSeq" id="WP_074755440.1">
    <property type="nucleotide sequence ID" value="NZ_FNCO01000012.1"/>
</dbReference>
<dbReference type="OrthoDB" id="9792788at2"/>
<keyword evidence="4" id="KW-1185">Reference proteome</keyword>
<feature type="region of interest" description="Disordered" evidence="1">
    <location>
        <begin position="126"/>
        <end position="150"/>
    </location>
</feature>
<dbReference type="Proteomes" id="UP000182894">
    <property type="component" value="Unassembled WGS sequence"/>
</dbReference>
<keyword evidence="2" id="KW-1133">Transmembrane helix</keyword>
<evidence type="ECO:0000256" key="1">
    <source>
        <dbReference type="SAM" id="MobiDB-lite"/>
    </source>
</evidence>
<proteinExistence type="predicted"/>
<evidence type="ECO:0000313" key="4">
    <source>
        <dbReference type="Proteomes" id="UP000182894"/>
    </source>
</evidence>
<dbReference type="PANTHER" id="PTHR35335">
    <property type="entry name" value="UPF0716 PROTEIN FXSA"/>
    <property type="match status" value="1"/>
</dbReference>
<dbReference type="InterPro" id="IPR007313">
    <property type="entry name" value="FxsA"/>
</dbReference>
<protein>
    <submittedName>
        <fullName evidence="3">UPF0716 protein FxsA</fullName>
    </submittedName>
</protein>
<feature type="compositionally biased region" description="Low complexity" evidence="1">
    <location>
        <begin position="131"/>
        <end position="144"/>
    </location>
</feature>
<organism evidence="3 4">
    <name type="scientific">Pseudomonas abietaniphila</name>
    <dbReference type="NCBI Taxonomy" id="89065"/>
    <lineage>
        <taxon>Bacteria</taxon>
        <taxon>Pseudomonadati</taxon>
        <taxon>Pseudomonadota</taxon>
        <taxon>Gammaproteobacteria</taxon>
        <taxon>Pseudomonadales</taxon>
        <taxon>Pseudomonadaceae</taxon>
        <taxon>Pseudomonas</taxon>
    </lineage>
</organism>